<dbReference type="EMBL" id="CYKH01000241">
    <property type="protein sequence ID" value="CUF11058.1"/>
    <property type="molecule type" value="Genomic_DNA"/>
</dbReference>
<feature type="compositionally biased region" description="Polar residues" evidence="1">
    <location>
        <begin position="522"/>
        <end position="538"/>
    </location>
</feature>
<proteinExistence type="predicted"/>
<name>A0A0S4IPW6_BODSA</name>
<keyword evidence="3" id="KW-1185">Reference proteome</keyword>
<dbReference type="Proteomes" id="UP000051952">
    <property type="component" value="Unassembled WGS sequence"/>
</dbReference>
<protein>
    <submittedName>
        <fullName evidence="2">Uncharacterized protein</fullName>
    </submittedName>
</protein>
<gene>
    <name evidence="2" type="ORF">BSAL_00425</name>
</gene>
<dbReference type="AlphaFoldDB" id="A0A0S4IPW6"/>
<evidence type="ECO:0000256" key="1">
    <source>
        <dbReference type="SAM" id="MobiDB-lite"/>
    </source>
</evidence>
<sequence>MDDAHSVSATSDVKAWLCKPKRQGKIISLKRAREPTVGAVGAPFTVSGECSHFSSTKGLQECHAGTHHLVACSNGGAVSMAACMRLHPTNALHFISGGGASLHNKNSVVIGVTSSAGIDCTQLAHSTGDGVLVDNNAPSSWGSRNIERLLMPPKESSLPADELIASRLVFASQKYFETVQKRLIVDLLIKAWQQSSVVDGSTRSLAGTVSVNVESLRQHYPALSLIRACSLWELVLEPMLQFPDWFFQLNGDTIAVSDGATGVPLLNARAFFSVNVESLRQHYPALSLIRACSLWELVLEPMLQFPDWFFQLNGDTIAVSDGATGVPLLNARAFFDVEETGSLISCDARVLDAATLSFEGEYKWRALSCLSPLKKLMSFPLGALRNVITSSMNDTLVDEILEVARFADAIRQPQAITAARRGDTSAEPEMSSSSASIRWEELLRAHVPQLLHYSRSSMSQEQRVEIENVCIYIGASLGIVVADETNSSRSQRKSTHTKASLMELFGGKHPGGLPPFGPYTVRSSPNSVGKGRTATTNSNEDDLLDGLFDNDDVDALRASGNNHQIEVDATGLTSVVDVVISHNVTTNNVSISYKQDESFSQRMQDAQQYPACNDVIGDATSKPCSFCCAATHSYLHNCPWFLARTLHLQRLHLPSKHLRVDFDSKEEDPNQLPGASELALVVAPSRVDVVTEAIAVKSALISKQNRRREQEKQHIWQDFANDIWSCVQFSVQKNSKPKELKAKFMDRVALRKEINDIQSGVDFITKCLKGVVNLSQSEVSAAFRDAIDDWMSELTRVYSS</sequence>
<organism evidence="2 3">
    <name type="scientific">Bodo saltans</name>
    <name type="common">Flagellated protozoan</name>
    <dbReference type="NCBI Taxonomy" id="75058"/>
    <lineage>
        <taxon>Eukaryota</taxon>
        <taxon>Discoba</taxon>
        <taxon>Euglenozoa</taxon>
        <taxon>Kinetoplastea</taxon>
        <taxon>Metakinetoplastina</taxon>
        <taxon>Eubodonida</taxon>
        <taxon>Bodonidae</taxon>
        <taxon>Bodo</taxon>
    </lineage>
</organism>
<accession>A0A0S4IPW6</accession>
<evidence type="ECO:0000313" key="3">
    <source>
        <dbReference type="Proteomes" id="UP000051952"/>
    </source>
</evidence>
<feature type="region of interest" description="Disordered" evidence="1">
    <location>
        <begin position="522"/>
        <end position="541"/>
    </location>
</feature>
<reference evidence="3" key="1">
    <citation type="submission" date="2015-09" db="EMBL/GenBank/DDBJ databases">
        <authorList>
            <consortium name="Pathogen Informatics"/>
        </authorList>
    </citation>
    <scope>NUCLEOTIDE SEQUENCE [LARGE SCALE GENOMIC DNA]</scope>
    <source>
        <strain evidence="3">Lake Konstanz</strain>
    </source>
</reference>
<evidence type="ECO:0000313" key="2">
    <source>
        <dbReference type="EMBL" id="CUF11058.1"/>
    </source>
</evidence>
<dbReference type="VEuPathDB" id="TriTrypDB:BSAL_00425"/>